<accession>A0A1H4TD01</accession>
<feature type="transmembrane region" description="Helical" evidence="8">
    <location>
        <begin position="343"/>
        <end position="360"/>
    </location>
</feature>
<evidence type="ECO:0000313" key="10">
    <source>
        <dbReference type="Proteomes" id="UP000182409"/>
    </source>
</evidence>
<feature type="transmembrane region" description="Helical" evidence="8">
    <location>
        <begin position="123"/>
        <end position="143"/>
    </location>
</feature>
<evidence type="ECO:0000256" key="3">
    <source>
        <dbReference type="ARBA" id="ARBA00022679"/>
    </source>
</evidence>
<dbReference type="OrthoDB" id="9821471at2"/>
<organism evidence="9 10">
    <name type="scientific">Terriglobus roseus</name>
    <dbReference type="NCBI Taxonomy" id="392734"/>
    <lineage>
        <taxon>Bacteria</taxon>
        <taxon>Pseudomonadati</taxon>
        <taxon>Acidobacteriota</taxon>
        <taxon>Terriglobia</taxon>
        <taxon>Terriglobales</taxon>
        <taxon>Acidobacteriaceae</taxon>
        <taxon>Terriglobus</taxon>
    </lineage>
</organism>
<dbReference type="GO" id="GO:0016758">
    <property type="term" value="F:hexosyltransferase activity"/>
    <property type="evidence" value="ECO:0007669"/>
    <property type="project" value="InterPro"/>
</dbReference>
<feature type="transmembrane region" description="Helical" evidence="8">
    <location>
        <begin position="393"/>
        <end position="412"/>
    </location>
</feature>
<reference evidence="9 10" key="1">
    <citation type="submission" date="2016-10" db="EMBL/GenBank/DDBJ databases">
        <authorList>
            <person name="de Groot N.N."/>
        </authorList>
    </citation>
    <scope>NUCLEOTIDE SEQUENCE [LARGE SCALE GENOMIC DNA]</scope>
    <source>
        <strain evidence="9 10">AB35.6</strain>
    </source>
</reference>
<gene>
    <name evidence="9" type="ORF">SAMN05443244_3719</name>
</gene>
<name>A0A1H4TD01_9BACT</name>
<keyword evidence="3" id="KW-0808">Transferase</keyword>
<evidence type="ECO:0000256" key="5">
    <source>
        <dbReference type="ARBA" id="ARBA00022989"/>
    </source>
</evidence>
<evidence type="ECO:0000256" key="8">
    <source>
        <dbReference type="SAM" id="Phobius"/>
    </source>
</evidence>
<dbReference type="InterPro" id="IPR018584">
    <property type="entry name" value="GT87"/>
</dbReference>
<evidence type="ECO:0000256" key="4">
    <source>
        <dbReference type="ARBA" id="ARBA00022692"/>
    </source>
</evidence>
<protein>
    <recommendedName>
        <fullName evidence="11">DUF2029 domain-containing protein</fullName>
    </recommendedName>
</protein>
<dbReference type="Pfam" id="PF09594">
    <property type="entry name" value="GT87"/>
    <property type="match status" value="1"/>
</dbReference>
<feature type="transmembrane region" description="Helical" evidence="8">
    <location>
        <begin position="150"/>
        <end position="168"/>
    </location>
</feature>
<evidence type="ECO:0008006" key="11">
    <source>
        <dbReference type="Google" id="ProtNLM"/>
    </source>
</evidence>
<dbReference type="GO" id="GO:0005886">
    <property type="term" value="C:plasma membrane"/>
    <property type="evidence" value="ECO:0007669"/>
    <property type="project" value="UniProtKB-SubCell"/>
</dbReference>
<evidence type="ECO:0000313" key="9">
    <source>
        <dbReference type="EMBL" id="SEC54312.1"/>
    </source>
</evidence>
<evidence type="ECO:0000256" key="2">
    <source>
        <dbReference type="ARBA" id="ARBA00022475"/>
    </source>
</evidence>
<dbReference type="EMBL" id="FNSD01000001">
    <property type="protein sequence ID" value="SEC54312.1"/>
    <property type="molecule type" value="Genomic_DNA"/>
</dbReference>
<keyword evidence="5 8" id="KW-1133">Transmembrane helix</keyword>
<feature type="transmembrane region" description="Helical" evidence="8">
    <location>
        <begin position="366"/>
        <end position="381"/>
    </location>
</feature>
<keyword evidence="2" id="KW-1003">Cell membrane</keyword>
<feature type="transmembrane region" description="Helical" evidence="8">
    <location>
        <begin position="26"/>
        <end position="45"/>
    </location>
</feature>
<feature type="transmembrane region" description="Helical" evidence="8">
    <location>
        <begin position="318"/>
        <end position="338"/>
    </location>
</feature>
<evidence type="ECO:0000256" key="7">
    <source>
        <dbReference type="ARBA" id="ARBA00024033"/>
    </source>
</evidence>
<sequence length="440" mass="47948">MATAAEDVGAPLAVDDPIRRRASARLALRLYVIAFVLLSVIGWGLEIAGRADVGDVSIDHSALFHPEEDFRDHAAFGDLTDVKERTVHLSAAALRKPDAVAFPYPPASAFLFKFFNQGFRNGVAAYLCCFGLIAIIAILLVAIRMGRALPLAWAALAVTVLLGSAQIFCANRGNLELFSATFAAAGLGLFLGGFGWAAAVLIGLAMCVKPFPAALLLLFLWRRQWAQAAVALAVCLVLSISALYILGPSVAAAGKIILACWGDYFYQQVLVLNIVQELKTDHSLMDAVKMLLWRLLGDDSLAVRLTDSDLPVWARLDLWTRFFEVFAILAVTGTAWYFRRKPILNQVFALVLLMLLLPYISSEYTLMLLYLPCAVLLLWISRDEWAASTGQMVLLALPLAMIFAPLNVVGVYSGVVKTLLLLGLFGYIAVVPLQRTNTSQ</sequence>
<evidence type="ECO:0000256" key="6">
    <source>
        <dbReference type="ARBA" id="ARBA00023136"/>
    </source>
</evidence>
<dbReference type="Proteomes" id="UP000182409">
    <property type="component" value="Unassembled WGS sequence"/>
</dbReference>
<feature type="transmembrane region" description="Helical" evidence="8">
    <location>
        <begin position="180"/>
        <end position="204"/>
    </location>
</feature>
<evidence type="ECO:0000256" key="1">
    <source>
        <dbReference type="ARBA" id="ARBA00004651"/>
    </source>
</evidence>
<feature type="transmembrane region" description="Helical" evidence="8">
    <location>
        <begin position="225"/>
        <end position="246"/>
    </location>
</feature>
<comment type="similarity">
    <text evidence="7">Belongs to the glycosyltransferase 87 family.</text>
</comment>
<dbReference type="RefSeq" id="WP_074655434.1">
    <property type="nucleotide sequence ID" value="NZ_FNSD01000001.1"/>
</dbReference>
<dbReference type="AlphaFoldDB" id="A0A1H4TD01"/>
<proteinExistence type="inferred from homology"/>
<keyword evidence="4 8" id="KW-0812">Transmembrane</keyword>
<keyword evidence="6 8" id="KW-0472">Membrane</keyword>
<comment type="subcellular location">
    <subcellularLocation>
        <location evidence="1">Cell membrane</location>
        <topology evidence="1">Multi-pass membrane protein</topology>
    </subcellularLocation>
</comment>